<dbReference type="OrthoDB" id="4941332at2759"/>
<evidence type="ECO:0000313" key="2">
    <source>
        <dbReference type="EMBL" id="KAF7511400.1"/>
    </source>
</evidence>
<proteinExistence type="predicted"/>
<protein>
    <submittedName>
        <fullName evidence="2">Uncharacterized protein</fullName>
    </submittedName>
</protein>
<dbReference type="Proteomes" id="UP000606974">
    <property type="component" value="Unassembled WGS sequence"/>
</dbReference>
<keyword evidence="1" id="KW-1133">Transmembrane helix</keyword>
<dbReference type="EMBL" id="JAACFV010000020">
    <property type="protein sequence ID" value="KAF7511400.1"/>
    <property type="molecule type" value="Genomic_DNA"/>
</dbReference>
<gene>
    <name evidence="2" type="ORF">GJ744_004589</name>
</gene>
<evidence type="ECO:0000313" key="3">
    <source>
        <dbReference type="Proteomes" id="UP000606974"/>
    </source>
</evidence>
<name>A0A8H7AUK7_9EURO</name>
<reference evidence="2" key="1">
    <citation type="submission" date="2020-02" db="EMBL/GenBank/DDBJ databases">
        <authorList>
            <person name="Palmer J.M."/>
        </authorList>
    </citation>
    <scope>NUCLEOTIDE SEQUENCE</scope>
    <source>
        <strain evidence="2">EPUS1.4</strain>
        <tissue evidence="2">Thallus</tissue>
    </source>
</reference>
<keyword evidence="1" id="KW-0472">Membrane</keyword>
<dbReference type="AlphaFoldDB" id="A0A8H7AUK7"/>
<keyword evidence="1" id="KW-0812">Transmembrane</keyword>
<sequence>MNAVHWSAQGFCASSMILGILSVIMATSQHQEVGQLNDVLTVRLWLSRGRPTRYVGQPQLPETHHKYQKIQPFGQLPLKLHYISQDGGFAKTST</sequence>
<keyword evidence="3" id="KW-1185">Reference proteome</keyword>
<comment type="caution">
    <text evidence="2">The sequence shown here is derived from an EMBL/GenBank/DDBJ whole genome shotgun (WGS) entry which is preliminary data.</text>
</comment>
<feature type="transmembrane region" description="Helical" evidence="1">
    <location>
        <begin position="6"/>
        <end position="26"/>
    </location>
</feature>
<organism evidence="2 3">
    <name type="scientific">Endocarpon pusillum</name>
    <dbReference type="NCBI Taxonomy" id="364733"/>
    <lineage>
        <taxon>Eukaryota</taxon>
        <taxon>Fungi</taxon>
        <taxon>Dikarya</taxon>
        <taxon>Ascomycota</taxon>
        <taxon>Pezizomycotina</taxon>
        <taxon>Eurotiomycetes</taxon>
        <taxon>Chaetothyriomycetidae</taxon>
        <taxon>Verrucariales</taxon>
        <taxon>Verrucariaceae</taxon>
        <taxon>Endocarpon</taxon>
    </lineage>
</organism>
<accession>A0A8H7AUK7</accession>
<evidence type="ECO:0000256" key="1">
    <source>
        <dbReference type="SAM" id="Phobius"/>
    </source>
</evidence>